<reference evidence="1" key="2">
    <citation type="submission" date="2021-03" db="UniProtKB">
        <authorList>
            <consortium name="EnsemblPlants"/>
        </authorList>
    </citation>
    <scope>IDENTIFICATION</scope>
</reference>
<protein>
    <submittedName>
        <fullName evidence="1">Uncharacterized protein</fullName>
    </submittedName>
</protein>
<keyword evidence="2" id="KW-1185">Reference proteome</keyword>
<proteinExistence type="predicted"/>
<accession>A0A803Q6E0</accession>
<sequence>MSGSSSNMRKLNWYANISEEQREAIRKKRRDAYASKKRRKIVFNGFSFSSVSSNLPSNIISPSVVTLKDIVTVDKSVASSLPSKIISPSVVTLKDVVTTVDILPSAPDCCFCHAKGFIVNQKVFVVAMENFP</sequence>
<reference evidence="1" key="1">
    <citation type="submission" date="2018-11" db="EMBL/GenBank/DDBJ databases">
        <authorList>
            <person name="Grassa J C."/>
        </authorList>
    </citation>
    <scope>NUCLEOTIDE SEQUENCE [LARGE SCALE GENOMIC DNA]</scope>
</reference>
<organism evidence="1 2">
    <name type="scientific">Cannabis sativa</name>
    <name type="common">Hemp</name>
    <name type="synonym">Marijuana</name>
    <dbReference type="NCBI Taxonomy" id="3483"/>
    <lineage>
        <taxon>Eukaryota</taxon>
        <taxon>Viridiplantae</taxon>
        <taxon>Streptophyta</taxon>
        <taxon>Embryophyta</taxon>
        <taxon>Tracheophyta</taxon>
        <taxon>Spermatophyta</taxon>
        <taxon>Magnoliopsida</taxon>
        <taxon>eudicotyledons</taxon>
        <taxon>Gunneridae</taxon>
        <taxon>Pentapetalae</taxon>
        <taxon>rosids</taxon>
        <taxon>fabids</taxon>
        <taxon>Rosales</taxon>
        <taxon>Cannabaceae</taxon>
        <taxon>Cannabis</taxon>
    </lineage>
</organism>
<dbReference type="EnsemblPlants" id="evm.model.07.781">
    <property type="protein sequence ID" value="cds.evm.model.07.781"/>
    <property type="gene ID" value="evm.TU.07.781"/>
</dbReference>
<name>A0A803Q6E0_CANSA</name>
<dbReference type="AlphaFoldDB" id="A0A803Q6E0"/>
<evidence type="ECO:0000313" key="2">
    <source>
        <dbReference type="Proteomes" id="UP000596661"/>
    </source>
</evidence>
<dbReference type="EMBL" id="UZAU01000648">
    <property type="status" value="NOT_ANNOTATED_CDS"/>
    <property type="molecule type" value="Genomic_DNA"/>
</dbReference>
<evidence type="ECO:0000313" key="1">
    <source>
        <dbReference type="EnsemblPlants" id="cds.evm.model.07.781"/>
    </source>
</evidence>
<dbReference type="Proteomes" id="UP000596661">
    <property type="component" value="Chromosome 7"/>
</dbReference>
<dbReference type="Gramene" id="evm.model.07.781">
    <property type="protein sequence ID" value="cds.evm.model.07.781"/>
    <property type="gene ID" value="evm.TU.07.781"/>
</dbReference>